<gene>
    <name evidence="1" type="ORF">L6452_25847</name>
</gene>
<accession>A0ACB9ACL6</accession>
<evidence type="ECO:0000313" key="2">
    <source>
        <dbReference type="Proteomes" id="UP001055879"/>
    </source>
</evidence>
<proteinExistence type="predicted"/>
<reference evidence="2" key="1">
    <citation type="journal article" date="2022" name="Mol. Ecol. Resour.">
        <title>The genomes of chicory, endive, great burdock and yacon provide insights into Asteraceae palaeo-polyploidization history and plant inulin production.</title>
        <authorList>
            <person name="Fan W."/>
            <person name="Wang S."/>
            <person name="Wang H."/>
            <person name="Wang A."/>
            <person name="Jiang F."/>
            <person name="Liu H."/>
            <person name="Zhao H."/>
            <person name="Xu D."/>
            <person name="Zhang Y."/>
        </authorList>
    </citation>
    <scope>NUCLEOTIDE SEQUENCE [LARGE SCALE GENOMIC DNA]</scope>
    <source>
        <strain evidence="2">cv. Niubang</strain>
    </source>
</reference>
<name>A0ACB9ACL6_ARCLA</name>
<dbReference type="Proteomes" id="UP001055879">
    <property type="component" value="Linkage Group LG08"/>
</dbReference>
<dbReference type="EMBL" id="CM042054">
    <property type="protein sequence ID" value="KAI3707385.1"/>
    <property type="molecule type" value="Genomic_DNA"/>
</dbReference>
<evidence type="ECO:0000313" key="1">
    <source>
        <dbReference type="EMBL" id="KAI3707385.1"/>
    </source>
</evidence>
<reference evidence="1 2" key="2">
    <citation type="journal article" date="2022" name="Mol. Ecol. Resour.">
        <title>The genomes of chicory, endive, great burdock and yacon provide insights into Asteraceae paleo-polyploidization history and plant inulin production.</title>
        <authorList>
            <person name="Fan W."/>
            <person name="Wang S."/>
            <person name="Wang H."/>
            <person name="Wang A."/>
            <person name="Jiang F."/>
            <person name="Liu H."/>
            <person name="Zhao H."/>
            <person name="Xu D."/>
            <person name="Zhang Y."/>
        </authorList>
    </citation>
    <scope>NUCLEOTIDE SEQUENCE [LARGE SCALE GENOMIC DNA]</scope>
    <source>
        <strain evidence="2">cv. Niubang</strain>
    </source>
</reference>
<keyword evidence="2" id="KW-1185">Reference proteome</keyword>
<comment type="caution">
    <text evidence="1">The sequence shown here is derived from an EMBL/GenBank/DDBJ whole genome shotgun (WGS) entry which is preliminary data.</text>
</comment>
<sequence>MLHFTTSVGTNEEIEPVCLVTPGQFIDAGDNTNIEVSDEEEKFEDTSGDLDEDNNDEFILSDGASGSETGESYTPEEALALEMYRQIEIKRDGPNFDQELWDRCAGQKTKNEMYDYGVTRDPKLLRAASRGSSSTFNSYTPGVPSNEAKQLKEMIESMKQMQESEKLEREVREAARERELEKQRLELEAVRRDMQEQVKAFTELMRTYPPLPS</sequence>
<organism evidence="1 2">
    <name type="scientific">Arctium lappa</name>
    <name type="common">Greater burdock</name>
    <name type="synonym">Lappa major</name>
    <dbReference type="NCBI Taxonomy" id="4217"/>
    <lineage>
        <taxon>Eukaryota</taxon>
        <taxon>Viridiplantae</taxon>
        <taxon>Streptophyta</taxon>
        <taxon>Embryophyta</taxon>
        <taxon>Tracheophyta</taxon>
        <taxon>Spermatophyta</taxon>
        <taxon>Magnoliopsida</taxon>
        <taxon>eudicotyledons</taxon>
        <taxon>Gunneridae</taxon>
        <taxon>Pentapetalae</taxon>
        <taxon>asterids</taxon>
        <taxon>campanulids</taxon>
        <taxon>Asterales</taxon>
        <taxon>Asteraceae</taxon>
        <taxon>Carduoideae</taxon>
        <taxon>Cardueae</taxon>
        <taxon>Arctiinae</taxon>
        <taxon>Arctium</taxon>
    </lineage>
</organism>
<protein>
    <submittedName>
        <fullName evidence="1">Uncharacterized protein</fullName>
    </submittedName>
</protein>